<dbReference type="EMBL" id="CP007806">
    <property type="protein sequence ID" value="AIG26272.1"/>
    <property type="molecule type" value="Genomic_DNA"/>
</dbReference>
<sequence length="325" mass="36312">MNIKQEILRAFRNHPHEFISGEYISQICNCTRAAVWKHIEELRQEGYEFEAVRKSGYRLVSSPDSLSAEEILSAMHTERIGKNIIAYETVATTQALAHELASKGAPEGTLVVADQQTGGKGRLGRVWNSPKGTGIWMSLVLRPVIPIGRAPQMTLLTAVAMARAIQEFQISVKIKWPNDIFVNGKKVCGILTELHAEADRVNYLIIGIGINVNNQESDFDPALQEVATSLRIALGEPIKRSQFIQVFCRIFEQLYLAYLSEGFGQIKVEWEALSMSLHRRVTVRTLQAELEGEATGLNEEGVLLLRDDEGVMHKVYSADIEYGDT</sequence>
<dbReference type="NCBIfam" id="TIGR00121">
    <property type="entry name" value="birA_ligase"/>
    <property type="match status" value="1"/>
</dbReference>
<dbReference type="eggNOG" id="COG0340">
    <property type="taxonomic scope" value="Bacteria"/>
</dbReference>
<dbReference type="HAMAP" id="MF_00978">
    <property type="entry name" value="Bifunct_BirA"/>
    <property type="match status" value="1"/>
</dbReference>
<dbReference type="AlphaFoldDB" id="A0A075R121"/>
<dbReference type="Pfam" id="PF03099">
    <property type="entry name" value="BPL_LplA_LipB"/>
    <property type="match status" value="1"/>
</dbReference>
<dbReference type="SUPFAM" id="SSF55681">
    <property type="entry name" value="Class II aaRS and biotin synthetases"/>
    <property type="match status" value="1"/>
</dbReference>
<dbReference type="GO" id="GO:0004077">
    <property type="term" value="F:biotin--[biotin carboxyl-carrier protein] ligase activity"/>
    <property type="evidence" value="ECO:0007669"/>
    <property type="project" value="UniProtKB-UniRule"/>
</dbReference>
<dbReference type="Gene3D" id="2.30.30.100">
    <property type="match status" value="1"/>
</dbReference>
<evidence type="ECO:0000256" key="2">
    <source>
        <dbReference type="ARBA" id="ARBA00022741"/>
    </source>
</evidence>
<keyword evidence="5" id="KW-0804">Transcription</keyword>
<keyword evidence="3 5" id="KW-0067">ATP-binding</keyword>
<comment type="catalytic activity">
    <reaction evidence="5">
        <text>biotin + L-lysyl-[protein] + ATP = N(6)-biotinyl-L-lysyl-[protein] + AMP + diphosphate + H(+)</text>
        <dbReference type="Rhea" id="RHEA:11756"/>
        <dbReference type="Rhea" id="RHEA-COMP:9752"/>
        <dbReference type="Rhea" id="RHEA-COMP:10505"/>
        <dbReference type="ChEBI" id="CHEBI:15378"/>
        <dbReference type="ChEBI" id="CHEBI:29969"/>
        <dbReference type="ChEBI" id="CHEBI:30616"/>
        <dbReference type="ChEBI" id="CHEBI:33019"/>
        <dbReference type="ChEBI" id="CHEBI:57586"/>
        <dbReference type="ChEBI" id="CHEBI:83144"/>
        <dbReference type="ChEBI" id="CHEBI:456215"/>
        <dbReference type="EC" id="6.3.4.15"/>
    </reaction>
</comment>
<dbReference type="EC" id="6.3.4.15" evidence="5"/>
<dbReference type="InterPro" id="IPR004408">
    <property type="entry name" value="Biotin_CoA_COase_ligase"/>
</dbReference>
<accession>A0A075R121</accession>
<dbReference type="PANTHER" id="PTHR12835">
    <property type="entry name" value="BIOTIN PROTEIN LIGASE"/>
    <property type="match status" value="1"/>
</dbReference>
<comment type="function">
    <text evidence="5">Acts both as a biotin--[acetyl-CoA-carboxylase] ligase and a repressor.</text>
</comment>
<keyword evidence="4 5" id="KW-0092">Biotin</keyword>
<dbReference type="Pfam" id="PF08279">
    <property type="entry name" value="HTH_11"/>
    <property type="match status" value="1"/>
</dbReference>
<protein>
    <recommendedName>
        <fullName evidence="5">Bifunctional ligase/repressor BirA</fullName>
    </recommendedName>
    <alternativeName>
        <fullName evidence="5">Biotin--[acetyl-CoA-carboxylase] ligase</fullName>
        <ecNumber evidence="5">6.3.4.15</ecNumber>
    </alternativeName>
    <alternativeName>
        <fullName evidence="5">Biotin--protein ligase</fullName>
    </alternativeName>
    <alternativeName>
        <fullName evidence="5">Biotin-[acetyl-CoA carboxylase] synthetase</fullName>
    </alternativeName>
</protein>
<comment type="caution">
    <text evidence="5">Lacks conserved residue(s) required for the propagation of feature annotation.</text>
</comment>
<keyword evidence="5" id="KW-0678">Repressor</keyword>
<dbReference type="InterPro" id="IPR045864">
    <property type="entry name" value="aa-tRNA-synth_II/BPL/LPL"/>
</dbReference>
<reference evidence="7 8" key="1">
    <citation type="journal article" date="2011" name="J. Bacteriol.">
        <title>Genome sequence of Brevibacillus laterosporus LMG 15441, a pathogen of invertebrates.</title>
        <authorList>
            <person name="Djukic M."/>
            <person name="Poehlein A."/>
            <person name="Thurmer A."/>
            <person name="Daniel R."/>
        </authorList>
    </citation>
    <scope>NUCLEOTIDE SEQUENCE [LARGE SCALE GENOMIC DNA]</scope>
    <source>
        <strain evidence="7 8">LMG 15441</strain>
    </source>
</reference>
<dbReference type="RefSeq" id="WP_003338594.1">
    <property type="nucleotide sequence ID" value="NZ_CP007806.1"/>
</dbReference>
<evidence type="ECO:0000313" key="7">
    <source>
        <dbReference type="EMBL" id="AIG26272.1"/>
    </source>
</evidence>
<keyword evidence="2 5" id="KW-0547">Nucleotide-binding</keyword>
<dbReference type="KEGG" id="blr:BRLA_c019510"/>
<evidence type="ECO:0000256" key="4">
    <source>
        <dbReference type="ARBA" id="ARBA00023267"/>
    </source>
</evidence>
<dbReference type="GO" id="GO:0003677">
    <property type="term" value="F:DNA binding"/>
    <property type="evidence" value="ECO:0007669"/>
    <property type="project" value="UniProtKB-UniRule"/>
</dbReference>
<dbReference type="Pfam" id="PF02237">
    <property type="entry name" value="BPL_C"/>
    <property type="match status" value="1"/>
</dbReference>
<dbReference type="GO" id="GO:0006355">
    <property type="term" value="P:regulation of DNA-templated transcription"/>
    <property type="evidence" value="ECO:0007669"/>
    <property type="project" value="UniProtKB-UniRule"/>
</dbReference>
<keyword evidence="8" id="KW-1185">Reference proteome</keyword>
<keyword evidence="5" id="KW-0238">DNA-binding</keyword>
<comment type="similarity">
    <text evidence="5">Belongs to the biotin--protein ligase family.</text>
</comment>
<evidence type="ECO:0000259" key="6">
    <source>
        <dbReference type="PROSITE" id="PS51733"/>
    </source>
</evidence>
<name>A0A075R121_BRELA</name>
<dbReference type="Gene3D" id="3.30.930.10">
    <property type="entry name" value="Bira Bifunctional Protein, Domain 2"/>
    <property type="match status" value="1"/>
</dbReference>
<dbReference type="InterPro" id="IPR003142">
    <property type="entry name" value="BPL_C"/>
</dbReference>
<dbReference type="STRING" id="1042163.BRLA_c019510"/>
<dbReference type="GO" id="GO:0005737">
    <property type="term" value="C:cytoplasm"/>
    <property type="evidence" value="ECO:0007669"/>
    <property type="project" value="TreeGrafter"/>
</dbReference>
<evidence type="ECO:0000256" key="1">
    <source>
        <dbReference type="ARBA" id="ARBA00022598"/>
    </source>
</evidence>
<feature type="DNA-binding region" description="H-T-H motif" evidence="5">
    <location>
        <begin position="21"/>
        <end position="40"/>
    </location>
</feature>
<dbReference type="Gene3D" id="1.10.10.10">
    <property type="entry name" value="Winged helix-like DNA-binding domain superfamily/Winged helix DNA-binding domain"/>
    <property type="match status" value="1"/>
</dbReference>
<dbReference type="SUPFAM" id="SSF46785">
    <property type="entry name" value="Winged helix' DNA-binding domain"/>
    <property type="match status" value="1"/>
</dbReference>
<dbReference type="GO" id="GO:0016740">
    <property type="term" value="F:transferase activity"/>
    <property type="evidence" value="ECO:0007669"/>
    <property type="project" value="UniProtKB-ARBA"/>
</dbReference>
<dbReference type="HOGENOM" id="CLU_051096_0_0_9"/>
<dbReference type="GO" id="GO:0009249">
    <property type="term" value="P:protein lipoylation"/>
    <property type="evidence" value="ECO:0007669"/>
    <property type="project" value="UniProtKB-ARBA"/>
</dbReference>
<dbReference type="CDD" id="cd16442">
    <property type="entry name" value="BPL"/>
    <property type="match status" value="1"/>
</dbReference>
<feature type="domain" description="BPL/LPL catalytic" evidence="6">
    <location>
        <begin position="69"/>
        <end position="259"/>
    </location>
</feature>
<dbReference type="PANTHER" id="PTHR12835:SF5">
    <property type="entry name" value="BIOTIN--PROTEIN LIGASE"/>
    <property type="match status" value="1"/>
</dbReference>
<organism evidence="7 8">
    <name type="scientific">Brevibacillus laterosporus LMG 15441</name>
    <dbReference type="NCBI Taxonomy" id="1042163"/>
    <lineage>
        <taxon>Bacteria</taxon>
        <taxon>Bacillati</taxon>
        <taxon>Bacillota</taxon>
        <taxon>Bacilli</taxon>
        <taxon>Bacillales</taxon>
        <taxon>Paenibacillaceae</taxon>
        <taxon>Brevibacillus</taxon>
    </lineage>
</organism>
<dbReference type="eggNOG" id="COG1654">
    <property type="taxonomic scope" value="Bacteria"/>
</dbReference>
<feature type="binding site" evidence="5">
    <location>
        <position position="116"/>
    </location>
    <ligand>
        <name>biotin</name>
        <dbReference type="ChEBI" id="CHEBI:57586"/>
    </ligand>
</feature>
<evidence type="ECO:0000313" key="8">
    <source>
        <dbReference type="Proteomes" id="UP000005850"/>
    </source>
</evidence>
<dbReference type="SUPFAM" id="SSF50037">
    <property type="entry name" value="C-terminal domain of transcriptional repressors"/>
    <property type="match status" value="1"/>
</dbReference>
<dbReference type="GO" id="GO:0005524">
    <property type="term" value="F:ATP binding"/>
    <property type="evidence" value="ECO:0007669"/>
    <property type="project" value="UniProtKB-UniRule"/>
</dbReference>
<keyword evidence="5" id="KW-0805">Transcription regulation</keyword>
<keyword evidence="1 5" id="KW-0436">Ligase</keyword>
<dbReference type="InterPro" id="IPR036390">
    <property type="entry name" value="WH_DNA-bd_sf"/>
</dbReference>
<dbReference type="Proteomes" id="UP000005850">
    <property type="component" value="Chromosome"/>
</dbReference>
<dbReference type="InterPro" id="IPR004143">
    <property type="entry name" value="BPL_LPL_catalytic"/>
</dbReference>
<dbReference type="InterPro" id="IPR008988">
    <property type="entry name" value="Transcriptional_repressor_C"/>
</dbReference>
<gene>
    <name evidence="5" type="primary">birA</name>
    <name evidence="7" type="ORF">BRLA_c019510</name>
</gene>
<feature type="binding site" evidence="5">
    <location>
        <position position="186"/>
    </location>
    <ligand>
        <name>biotin</name>
        <dbReference type="ChEBI" id="CHEBI:57586"/>
    </ligand>
</feature>
<proteinExistence type="inferred from homology"/>
<dbReference type="InterPro" id="IPR030855">
    <property type="entry name" value="Bifunct_BirA"/>
</dbReference>
<dbReference type="InterPro" id="IPR036388">
    <property type="entry name" value="WH-like_DNA-bd_sf"/>
</dbReference>
<dbReference type="PROSITE" id="PS51733">
    <property type="entry name" value="BPL_LPL_CATALYTIC"/>
    <property type="match status" value="1"/>
</dbReference>
<evidence type="ECO:0000256" key="3">
    <source>
        <dbReference type="ARBA" id="ARBA00022840"/>
    </source>
</evidence>
<evidence type="ECO:0000256" key="5">
    <source>
        <dbReference type="HAMAP-Rule" id="MF_00978"/>
    </source>
</evidence>
<dbReference type="InterPro" id="IPR013196">
    <property type="entry name" value="HTH_11"/>
</dbReference>